<evidence type="ECO:0000256" key="8">
    <source>
        <dbReference type="ARBA" id="ARBA00048202"/>
    </source>
</evidence>
<dbReference type="GO" id="GO:0005886">
    <property type="term" value="C:plasma membrane"/>
    <property type="evidence" value="ECO:0007669"/>
    <property type="project" value="TreeGrafter"/>
</dbReference>
<accession>A0A1W9I4G6</accession>
<reference evidence="14 15" key="1">
    <citation type="journal article" date="2017" name="Water Res.">
        <title>Comammox in drinking water systems.</title>
        <authorList>
            <person name="Wang Y."/>
            <person name="Ma L."/>
            <person name="Mao Y."/>
            <person name="Jiang X."/>
            <person name="Xia Y."/>
            <person name="Yu K."/>
            <person name="Li B."/>
            <person name="Zhang T."/>
        </authorList>
    </citation>
    <scope>NUCLEOTIDE SEQUENCE [LARGE SCALE GENOMIC DNA]</scope>
    <source>
        <strain evidence="14">SG_bin8</strain>
    </source>
</reference>
<dbReference type="EC" id="7.1.1.1" evidence="3"/>
<proteinExistence type="inferred from homology"/>
<dbReference type="Gene3D" id="3.40.50.720">
    <property type="entry name" value="NAD(P)-binding Rossmann-like Domain"/>
    <property type="match status" value="2"/>
</dbReference>
<keyword evidence="6" id="KW-1278">Translocase</keyword>
<dbReference type="RefSeq" id="WP_376802615.1">
    <property type="nucleotide sequence ID" value="NZ_DBNB01000030.1"/>
</dbReference>
<dbReference type="SUPFAM" id="SSF52283">
    <property type="entry name" value="Formate/glycerate dehydrogenase catalytic domain-like"/>
    <property type="match status" value="1"/>
</dbReference>
<dbReference type="GO" id="GO:0006740">
    <property type="term" value="P:NADPH regeneration"/>
    <property type="evidence" value="ECO:0007669"/>
    <property type="project" value="TreeGrafter"/>
</dbReference>
<evidence type="ECO:0000256" key="3">
    <source>
        <dbReference type="ARBA" id="ARBA00012943"/>
    </source>
</evidence>
<dbReference type="SUPFAM" id="SSF51735">
    <property type="entry name" value="NAD(P)-binding Rossmann-fold domains"/>
    <property type="match status" value="1"/>
</dbReference>
<dbReference type="EMBL" id="LWDL01000003">
    <property type="protein sequence ID" value="OQW54492.1"/>
    <property type="molecule type" value="Genomic_DNA"/>
</dbReference>
<evidence type="ECO:0000313" key="15">
    <source>
        <dbReference type="Proteomes" id="UP000192872"/>
    </source>
</evidence>
<dbReference type="GO" id="GO:0016491">
    <property type="term" value="F:oxidoreductase activity"/>
    <property type="evidence" value="ECO:0007669"/>
    <property type="project" value="InterPro"/>
</dbReference>
<comment type="caution">
    <text evidence="14">The sequence shown here is derived from an EMBL/GenBank/DDBJ whole genome shotgun (WGS) entry which is preliminary data.</text>
</comment>
<comment type="catalytic activity">
    <reaction evidence="8">
        <text>NAD(+) + NADPH + H(+)(in) = NADH + NADP(+) + H(+)(out)</text>
        <dbReference type="Rhea" id="RHEA:47992"/>
        <dbReference type="ChEBI" id="CHEBI:15378"/>
        <dbReference type="ChEBI" id="CHEBI:57540"/>
        <dbReference type="ChEBI" id="CHEBI:57783"/>
        <dbReference type="ChEBI" id="CHEBI:57945"/>
        <dbReference type="ChEBI" id="CHEBI:58349"/>
        <dbReference type="EC" id="7.1.1.1"/>
    </reaction>
</comment>
<dbReference type="FunFam" id="3.40.50.720:FF:000188">
    <property type="entry name" value="NAD(P) transhydrogenase alpha subunit 1"/>
    <property type="match status" value="1"/>
</dbReference>
<dbReference type="InterPro" id="IPR008143">
    <property type="entry name" value="Ala_DH/PNT_CS2"/>
</dbReference>
<dbReference type="InterPro" id="IPR036291">
    <property type="entry name" value="NAD(P)-bd_dom_sf"/>
</dbReference>
<keyword evidence="7" id="KW-0520">NAD</keyword>
<evidence type="ECO:0000256" key="4">
    <source>
        <dbReference type="ARBA" id="ARBA00022741"/>
    </source>
</evidence>
<evidence type="ECO:0000256" key="10">
    <source>
        <dbReference type="ARBA" id="ARBA00076996"/>
    </source>
</evidence>
<dbReference type="SMART" id="SM01002">
    <property type="entry name" value="AlaDh_PNT_C"/>
    <property type="match status" value="1"/>
</dbReference>
<evidence type="ECO:0000256" key="1">
    <source>
        <dbReference type="ARBA" id="ARBA00003943"/>
    </source>
</evidence>
<dbReference type="Pfam" id="PF01262">
    <property type="entry name" value="AlaDh_PNT_C"/>
    <property type="match status" value="1"/>
</dbReference>
<dbReference type="PROSITE" id="PS00837">
    <property type="entry name" value="ALADH_PNT_2"/>
    <property type="match status" value="1"/>
</dbReference>
<evidence type="ECO:0000256" key="9">
    <source>
        <dbReference type="ARBA" id="ARBA00071353"/>
    </source>
</evidence>
<dbReference type="GO" id="GO:0008750">
    <property type="term" value="F:proton-translocating NAD(P)+ transhydrogenase activity"/>
    <property type="evidence" value="ECO:0007669"/>
    <property type="project" value="UniProtKB-EC"/>
</dbReference>
<comment type="function">
    <text evidence="1">The transhydrogenation between NADH and NADP is coupled to respiration and ATP hydrolysis and functions as a proton pump across the membrane.</text>
</comment>
<dbReference type="STRING" id="1827387.A4S15_04615"/>
<dbReference type="PANTHER" id="PTHR10160">
    <property type="entry name" value="NAD(P) TRANSHYDROGENASE"/>
    <property type="match status" value="1"/>
</dbReference>
<dbReference type="NCBIfam" id="NF006942">
    <property type="entry name" value="PRK09424.1"/>
    <property type="match status" value="1"/>
</dbReference>
<feature type="domain" description="Alanine dehydrogenase/pyridine nucleotide transhydrogenase N-terminal" evidence="13">
    <location>
        <begin position="4"/>
        <end position="139"/>
    </location>
</feature>
<dbReference type="Pfam" id="PF05222">
    <property type="entry name" value="AlaDh_PNT_N"/>
    <property type="match status" value="1"/>
</dbReference>
<sequence length="381" mass="39510">MLIAIATETAKGEGRVAVTPDTVKRLISYGADVIIESGAGLASGITDDDYKAPGAQIAKGQAAALKNADIILKVRRPDSSEIGAMKSGAIVIATMDPYGQTAALNEMAKAGLSAFAMELMPRITRAQSMDILSSQANLAGYRAVIDGAAEFGRALPMMMTAAGTVPAARIFVMGAGVAGLQAIATARRLGAVVTATDVRPAAKEQVESLGAKFIAVEDDEFKQAETSGGYAKEMSDGYKAKQAELVAAHIAKQDIVITTALIPGRPAPTLVTKAMVKSMKPGSVIVDLAVERGGNCEMSKAGGVSDAKGVKIVGYLNVPGRLAASASALYARNLQAFVETMIDKQTKALAVNWDDELIKATLLTKDGKIVHPNFQDSKGAA</sequence>
<dbReference type="CDD" id="cd05304">
    <property type="entry name" value="Rubrum_tdh"/>
    <property type="match status" value="1"/>
</dbReference>
<evidence type="ECO:0000313" key="14">
    <source>
        <dbReference type="EMBL" id="OQW54492.1"/>
    </source>
</evidence>
<organism evidence="14 15">
    <name type="scientific">Candidatus Raskinella chloraquaticus</name>
    <dbReference type="NCBI Taxonomy" id="1951219"/>
    <lineage>
        <taxon>Bacteria</taxon>
        <taxon>Pseudomonadati</taxon>
        <taxon>Pseudomonadota</taxon>
        <taxon>Alphaproteobacteria</taxon>
        <taxon>Hyphomicrobiales</taxon>
        <taxon>Phreatobacteraceae</taxon>
        <taxon>Candidatus Raskinella</taxon>
    </lineage>
</organism>
<evidence type="ECO:0000259" key="12">
    <source>
        <dbReference type="SMART" id="SM01002"/>
    </source>
</evidence>
<dbReference type="InterPro" id="IPR007886">
    <property type="entry name" value="AlaDH/PNT_N"/>
</dbReference>
<feature type="domain" description="Alanine dehydrogenase/pyridine nucleotide transhydrogenase NAD(H)-binding" evidence="12">
    <location>
        <begin position="148"/>
        <end position="314"/>
    </location>
</feature>
<keyword evidence="4" id="KW-0547">Nucleotide-binding</keyword>
<evidence type="ECO:0000256" key="6">
    <source>
        <dbReference type="ARBA" id="ARBA00022967"/>
    </source>
</evidence>
<dbReference type="SMART" id="SM01003">
    <property type="entry name" value="AlaDh_PNT_N"/>
    <property type="match status" value="1"/>
</dbReference>
<dbReference type="PANTHER" id="PTHR10160:SF19">
    <property type="entry name" value="PROTON-TRANSLOCATING NAD(P)(+) TRANSHYDROGENASE"/>
    <property type="match status" value="1"/>
</dbReference>
<name>A0A1W9I4G6_9HYPH</name>
<dbReference type="InterPro" id="IPR007698">
    <property type="entry name" value="AlaDH/PNT_NAD(H)-bd"/>
</dbReference>
<evidence type="ECO:0000256" key="11">
    <source>
        <dbReference type="ARBA" id="ARBA00084087"/>
    </source>
</evidence>
<evidence type="ECO:0000256" key="2">
    <source>
        <dbReference type="ARBA" id="ARBA00005689"/>
    </source>
</evidence>
<dbReference type="Proteomes" id="UP000192872">
    <property type="component" value="Unassembled WGS sequence"/>
</dbReference>
<dbReference type="AlphaFoldDB" id="A0A1W9I4G6"/>
<gene>
    <name evidence="14" type="ORF">A4S15_04615</name>
</gene>
<comment type="similarity">
    <text evidence="2">Belongs to the AlaDH/PNT family.</text>
</comment>
<evidence type="ECO:0000256" key="7">
    <source>
        <dbReference type="ARBA" id="ARBA00023027"/>
    </source>
</evidence>
<protein>
    <recommendedName>
        <fullName evidence="9">NAD(P) transhydrogenase subunit alpha part 1</fullName>
        <ecNumber evidence="3">7.1.1.1</ecNumber>
    </recommendedName>
    <alternativeName>
        <fullName evidence="11">Nicotinamide nucleotide transhydrogenase subunit alpha 1</fullName>
    </alternativeName>
    <alternativeName>
        <fullName evidence="10">Pyridine nucleotide transhydrogenase subunit alpha 1</fullName>
    </alternativeName>
</protein>
<dbReference type="GO" id="GO:0050661">
    <property type="term" value="F:NADP binding"/>
    <property type="evidence" value="ECO:0007669"/>
    <property type="project" value="TreeGrafter"/>
</dbReference>
<keyword evidence="5" id="KW-0521">NADP</keyword>
<evidence type="ECO:0000256" key="5">
    <source>
        <dbReference type="ARBA" id="ARBA00022857"/>
    </source>
</evidence>
<evidence type="ECO:0000259" key="13">
    <source>
        <dbReference type="SMART" id="SM01003"/>
    </source>
</evidence>